<reference evidence="2 3" key="1">
    <citation type="submission" date="2014-04" db="EMBL/GenBank/DDBJ databases">
        <authorList>
            <consortium name="DOE Joint Genome Institute"/>
            <person name="Kuo A."/>
            <person name="Kohler A."/>
            <person name="Nagy L.G."/>
            <person name="Floudas D."/>
            <person name="Copeland A."/>
            <person name="Barry K.W."/>
            <person name="Cichocki N."/>
            <person name="Veneault-Fourrey C."/>
            <person name="LaButti K."/>
            <person name="Lindquist E.A."/>
            <person name="Lipzen A."/>
            <person name="Lundell T."/>
            <person name="Morin E."/>
            <person name="Murat C."/>
            <person name="Sun H."/>
            <person name="Tunlid A."/>
            <person name="Henrissat B."/>
            <person name="Grigoriev I.V."/>
            <person name="Hibbett D.S."/>
            <person name="Martin F."/>
            <person name="Nordberg H.P."/>
            <person name="Cantor M.N."/>
            <person name="Hua S.X."/>
        </authorList>
    </citation>
    <scope>NUCLEOTIDE SEQUENCE [LARGE SCALE GENOMIC DNA]</scope>
    <source>
        <strain evidence="2 3">LaAM-08-1</strain>
    </source>
</reference>
<sequence>MHQAAGVQIKGQPLMHPVKSTSPPRSWEYALIHTLVNVYPALHPKCSRDSLDT</sequence>
<keyword evidence="3" id="KW-1185">Reference proteome</keyword>
<feature type="region of interest" description="Disordered" evidence="1">
    <location>
        <begin position="1"/>
        <end position="20"/>
    </location>
</feature>
<organism evidence="2 3">
    <name type="scientific">Laccaria amethystina LaAM-08-1</name>
    <dbReference type="NCBI Taxonomy" id="1095629"/>
    <lineage>
        <taxon>Eukaryota</taxon>
        <taxon>Fungi</taxon>
        <taxon>Dikarya</taxon>
        <taxon>Basidiomycota</taxon>
        <taxon>Agaricomycotina</taxon>
        <taxon>Agaricomycetes</taxon>
        <taxon>Agaricomycetidae</taxon>
        <taxon>Agaricales</taxon>
        <taxon>Agaricineae</taxon>
        <taxon>Hydnangiaceae</taxon>
        <taxon>Laccaria</taxon>
    </lineage>
</organism>
<gene>
    <name evidence="2" type="ORF">K443DRAFT_10326</name>
</gene>
<accession>A0A0C9XKX7</accession>
<dbReference type="HOGENOM" id="CLU_3069025_0_0_1"/>
<dbReference type="AlphaFoldDB" id="A0A0C9XKX7"/>
<dbReference type="Proteomes" id="UP000054477">
    <property type="component" value="Unassembled WGS sequence"/>
</dbReference>
<name>A0A0C9XKX7_9AGAR</name>
<reference evidence="3" key="2">
    <citation type="submission" date="2015-01" db="EMBL/GenBank/DDBJ databases">
        <title>Evolutionary Origins and Diversification of the Mycorrhizal Mutualists.</title>
        <authorList>
            <consortium name="DOE Joint Genome Institute"/>
            <consortium name="Mycorrhizal Genomics Consortium"/>
            <person name="Kohler A."/>
            <person name="Kuo A."/>
            <person name="Nagy L.G."/>
            <person name="Floudas D."/>
            <person name="Copeland A."/>
            <person name="Barry K.W."/>
            <person name="Cichocki N."/>
            <person name="Veneault-Fourrey C."/>
            <person name="LaButti K."/>
            <person name="Lindquist E.A."/>
            <person name="Lipzen A."/>
            <person name="Lundell T."/>
            <person name="Morin E."/>
            <person name="Murat C."/>
            <person name="Riley R."/>
            <person name="Ohm R."/>
            <person name="Sun H."/>
            <person name="Tunlid A."/>
            <person name="Henrissat B."/>
            <person name="Grigoriev I.V."/>
            <person name="Hibbett D.S."/>
            <person name="Martin F."/>
        </authorList>
    </citation>
    <scope>NUCLEOTIDE SEQUENCE [LARGE SCALE GENOMIC DNA]</scope>
    <source>
        <strain evidence="3">LaAM-08-1</strain>
    </source>
</reference>
<dbReference type="EMBL" id="KN838709">
    <property type="protein sequence ID" value="KIJ96827.1"/>
    <property type="molecule type" value="Genomic_DNA"/>
</dbReference>
<evidence type="ECO:0000256" key="1">
    <source>
        <dbReference type="SAM" id="MobiDB-lite"/>
    </source>
</evidence>
<protein>
    <submittedName>
        <fullName evidence="2">Unplaced genomic scaffold K443scaffold_174, whole genome shotgun sequence</fullName>
    </submittedName>
</protein>
<proteinExistence type="predicted"/>
<evidence type="ECO:0000313" key="3">
    <source>
        <dbReference type="Proteomes" id="UP000054477"/>
    </source>
</evidence>
<evidence type="ECO:0000313" key="2">
    <source>
        <dbReference type="EMBL" id="KIJ96827.1"/>
    </source>
</evidence>